<evidence type="ECO:0000313" key="2">
    <source>
        <dbReference type="Proteomes" id="UP001604277"/>
    </source>
</evidence>
<reference evidence="2" key="1">
    <citation type="submission" date="2024-07" db="EMBL/GenBank/DDBJ databases">
        <title>Two chromosome-level genome assemblies of Korean endemic species Abeliophyllum distichum and Forsythia ovata (Oleaceae).</title>
        <authorList>
            <person name="Jang H."/>
        </authorList>
    </citation>
    <scope>NUCLEOTIDE SEQUENCE [LARGE SCALE GENOMIC DNA]</scope>
</reference>
<name>A0ABD1T419_9LAMI</name>
<dbReference type="Proteomes" id="UP001604277">
    <property type="component" value="Unassembled WGS sequence"/>
</dbReference>
<keyword evidence="2" id="KW-1185">Reference proteome</keyword>
<evidence type="ECO:0000313" key="1">
    <source>
        <dbReference type="EMBL" id="KAL2507371.1"/>
    </source>
</evidence>
<accession>A0ABD1T419</accession>
<dbReference type="AlphaFoldDB" id="A0ABD1T419"/>
<organism evidence="1 2">
    <name type="scientific">Forsythia ovata</name>
    <dbReference type="NCBI Taxonomy" id="205694"/>
    <lineage>
        <taxon>Eukaryota</taxon>
        <taxon>Viridiplantae</taxon>
        <taxon>Streptophyta</taxon>
        <taxon>Embryophyta</taxon>
        <taxon>Tracheophyta</taxon>
        <taxon>Spermatophyta</taxon>
        <taxon>Magnoliopsida</taxon>
        <taxon>eudicotyledons</taxon>
        <taxon>Gunneridae</taxon>
        <taxon>Pentapetalae</taxon>
        <taxon>asterids</taxon>
        <taxon>lamiids</taxon>
        <taxon>Lamiales</taxon>
        <taxon>Oleaceae</taxon>
        <taxon>Forsythieae</taxon>
        <taxon>Forsythia</taxon>
    </lineage>
</organism>
<proteinExistence type="predicted"/>
<protein>
    <submittedName>
        <fullName evidence="1">Uncharacterized protein</fullName>
    </submittedName>
</protein>
<gene>
    <name evidence="1" type="ORF">Fot_31018</name>
</gene>
<sequence>MIPSRYQEIIITDQRASTSTTSAKSDLSSGHGKFLRGAIFMTIVTLVSKKVALRKSPSSMDLLFRFLCSFNANTQNTKDQMFPHCQFESTTERSVEKAWRGNSEAEF</sequence>
<dbReference type="EMBL" id="JBFOLJ010000009">
    <property type="protein sequence ID" value="KAL2507371.1"/>
    <property type="molecule type" value="Genomic_DNA"/>
</dbReference>
<comment type="caution">
    <text evidence="1">The sequence shown here is derived from an EMBL/GenBank/DDBJ whole genome shotgun (WGS) entry which is preliminary data.</text>
</comment>